<dbReference type="EMBL" id="FOTJ01000017">
    <property type="protein sequence ID" value="SFL54950.1"/>
    <property type="molecule type" value="Genomic_DNA"/>
</dbReference>
<dbReference type="OrthoDB" id="9914889at2"/>
<gene>
    <name evidence="1" type="ORF">SAMN05216438_11733</name>
</gene>
<accession>A0A1I4IKU7</accession>
<dbReference type="AlphaFoldDB" id="A0A1I4IKU7"/>
<protein>
    <submittedName>
        <fullName evidence="1">Uncharacterized protein</fullName>
    </submittedName>
</protein>
<sequence length="109" mass="12864">MAIILEKTTVYGRVHIWQSENPESEAWSNLELKWRNPEGRLIRIDSDSFERLPLNELKAKFEEAVELIESPEWAEEQKKLYIEKLELEIAERKRKIQLAKIVHHLGEGA</sequence>
<name>A0A1I4IKU7_9LACT</name>
<dbReference type="RefSeq" id="WP_074751873.1">
    <property type="nucleotide sequence ID" value="NZ_FOTJ01000017.1"/>
</dbReference>
<dbReference type="Proteomes" id="UP000181969">
    <property type="component" value="Unassembled WGS sequence"/>
</dbReference>
<evidence type="ECO:0000313" key="1">
    <source>
        <dbReference type="EMBL" id="SFL54950.1"/>
    </source>
</evidence>
<reference evidence="1 2" key="1">
    <citation type="submission" date="2016-10" db="EMBL/GenBank/DDBJ databases">
        <authorList>
            <person name="de Groot N.N."/>
        </authorList>
    </citation>
    <scope>NUCLEOTIDE SEQUENCE [LARGE SCALE GENOMIC DNA]</scope>
    <source>
        <strain evidence="1 2">M79</strain>
    </source>
</reference>
<evidence type="ECO:0000313" key="2">
    <source>
        <dbReference type="Proteomes" id="UP000181969"/>
    </source>
</evidence>
<organism evidence="1 2">
    <name type="scientific">Lactococcus garvieae</name>
    <dbReference type="NCBI Taxonomy" id="1363"/>
    <lineage>
        <taxon>Bacteria</taxon>
        <taxon>Bacillati</taxon>
        <taxon>Bacillota</taxon>
        <taxon>Bacilli</taxon>
        <taxon>Lactobacillales</taxon>
        <taxon>Streptococcaceae</taxon>
        <taxon>Lactococcus</taxon>
    </lineage>
</organism>
<proteinExistence type="predicted"/>